<gene>
    <name evidence="7" type="ORF">V1478_007283</name>
</gene>
<dbReference type="AlphaFoldDB" id="A0ABD2B2R7"/>
<accession>A0ABD2B2R7</accession>
<evidence type="ECO:0000313" key="7">
    <source>
        <dbReference type="EMBL" id="KAL2727005.1"/>
    </source>
</evidence>
<evidence type="ECO:0000256" key="1">
    <source>
        <dbReference type="ARBA" id="ARBA00022490"/>
    </source>
</evidence>
<protein>
    <recommendedName>
        <fullName evidence="5">Protein-lysine N-methyltransferase V1478_007283</fullName>
        <ecNumber evidence="5">2.1.1.-</ecNumber>
    </recommendedName>
</protein>
<dbReference type="PANTHER" id="PTHR12843:SF5">
    <property type="entry name" value="EEF1A LYSINE METHYLTRANSFERASE 2"/>
    <property type="match status" value="1"/>
</dbReference>
<dbReference type="PANTHER" id="PTHR12843">
    <property type="entry name" value="PROTEIN-LYSINE N-METHYLTRANSFERASE METTL10"/>
    <property type="match status" value="1"/>
</dbReference>
<dbReference type="InterPro" id="IPR026635">
    <property type="entry name" value="Efm4/METTL10"/>
</dbReference>
<feature type="domain" description="Methyltransferase" evidence="6">
    <location>
        <begin position="63"/>
        <end position="199"/>
    </location>
</feature>
<dbReference type="Pfam" id="PF13847">
    <property type="entry name" value="Methyltransf_31"/>
    <property type="match status" value="1"/>
</dbReference>
<dbReference type="InterPro" id="IPR025714">
    <property type="entry name" value="Methyltranfer_dom"/>
</dbReference>
<evidence type="ECO:0000256" key="3">
    <source>
        <dbReference type="ARBA" id="ARBA00022679"/>
    </source>
</evidence>
<evidence type="ECO:0000259" key="6">
    <source>
        <dbReference type="Pfam" id="PF13847"/>
    </source>
</evidence>
<keyword evidence="3 5" id="KW-0808">Transferase</keyword>
<comment type="caution">
    <text evidence="7">The sequence shown here is derived from an EMBL/GenBank/DDBJ whole genome shotgun (WGS) entry which is preliminary data.</text>
</comment>
<keyword evidence="2 5" id="KW-0489">Methyltransferase</keyword>
<dbReference type="GO" id="GO:0016279">
    <property type="term" value="F:protein-lysine N-methyltransferase activity"/>
    <property type="evidence" value="ECO:0007669"/>
    <property type="project" value="UniProtKB-UniRule"/>
</dbReference>
<dbReference type="SUPFAM" id="SSF53335">
    <property type="entry name" value="S-adenosyl-L-methionine-dependent methyltransferases"/>
    <property type="match status" value="1"/>
</dbReference>
<dbReference type="GO" id="GO:0005737">
    <property type="term" value="C:cytoplasm"/>
    <property type="evidence" value="ECO:0007669"/>
    <property type="project" value="UniProtKB-SubCell"/>
</dbReference>
<reference evidence="7 8" key="1">
    <citation type="journal article" date="2024" name="Ann. Entomol. Soc. Am.">
        <title>Genomic analyses of the southern and eastern yellowjacket wasps (Hymenoptera: Vespidae) reveal evolutionary signatures of social life.</title>
        <authorList>
            <person name="Catto M.A."/>
            <person name="Caine P.B."/>
            <person name="Orr S.E."/>
            <person name="Hunt B.G."/>
            <person name="Goodisman M.A.D."/>
        </authorList>
    </citation>
    <scope>NUCLEOTIDE SEQUENCE [LARGE SCALE GENOMIC DNA]</scope>
    <source>
        <strain evidence="7">233</strain>
        <tissue evidence="7">Head and thorax</tissue>
    </source>
</reference>
<comment type="subcellular location">
    <subcellularLocation>
        <location evidence="5">Cytoplasm</location>
    </subcellularLocation>
</comment>
<evidence type="ECO:0000256" key="5">
    <source>
        <dbReference type="HAMAP-Rule" id="MF_03188"/>
    </source>
</evidence>
<evidence type="ECO:0000256" key="2">
    <source>
        <dbReference type="ARBA" id="ARBA00022603"/>
    </source>
</evidence>
<keyword evidence="4 5" id="KW-0949">S-adenosyl-L-methionine</keyword>
<dbReference type="Gene3D" id="3.40.50.150">
    <property type="entry name" value="Vaccinia Virus protein VP39"/>
    <property type="match status" value="1"/>
</dbReference>
<dbReference type="CDD" id="cd02440">
    <property type="entry name" value="AdoMet_MTases"/>
    <property type="match status" value="1"/>
</dbReference>
<proteinExistence type="inferred from homology"/>
<dbReference type="EMBL" id="JAUDFV010000133">
    <property type="protein sequence ID" value="KAL2727005.1"/>
    <property type="molecule type" value="Genomic_DNA"/>
</dbReference>
<keyword evidence="1 5" id="KW-0963">Cytoplasm</keyword>
<comment type="function">
    <text evidence="5">S-adenosyl-L-methionine-dependent protein-lysine N-methyltransferase that methylates elongation factor 1-alpha.</text>
</comment>
<dbReference type="InterPro" id="IPR029063">
    <property type="entry name" value="SAM-dependent_MTases_sf"/>
</dbReference>
<dbReference type="EC" id="2.1.1.-" evidence="5"/>
<organism evidence="7 8">
    <name type="scientific">Vespula squamosa</name>
    <name type="common">Southern yellow jacket</name>
    <name type="synonym">Wasp</name>
    <dbReference type="NCBI Taxonomy" id="30214"/>
    <lineage>
        <taxon>Eukaryota</taxon>
        <taxon>Metazoa</taxon>
        <taxon>Ecdysozoa</taxon>
        <taxon>Arthropoda</taxon>
        <taxon>Hexapoda</taxon>
        <taxon>Insecta</taxon>
        <taxon>Pterygota</taxon>
        <taxon>Neoptera</taxon>
        <taxon>Endopterygota</taxon>
        <taxon>Hymenoptera</taxon>
        <taxon>Apocrita</taxon>
        <taxon>Aculeata</taxon>
        <taxon>Vespoidea</taxon>
        <taxon>Vespidae</taxon>
        <taxon>Vespinae</taxon>
        <taxon>Vespula</taxon>
    </lineage>
</organism>
<name>A0ABD2B2R7_VESSQ</name>
<dbReference type="HAMAP" id="MF_03188">
    <property type="entry name" value="Methyltr_EFM4"/>
    <property type="match status" value="1"/>
</dbReference>
<comment type="similarity">
    <text evidence="5">Belongs to the class I-like SAM-binding methyltransferase superfamily. EFM4 family.</text>
</comment>
<evidence type="ECO:0000256" key="4">
    <source>
        <dbReference type="ARBA" id="ARBA00022691"/>
    </source>
</evidence>
<dbReference type="GO" id="GO:0032259">
    <property type="term" value="P:methylation"/>
    <property type="evidence" value="ECO:0007669"/>
    <property type="project" value="UniProtKB-KW"/>
</dbReference>
<dbReference type="Proteomes" id="UP001607302">
    <property type="component" value="Unassembled WGS sequence"/>
</dbReference>
<sequence length="280" mass="32215">MSVETIEELGPSDLGTLDFWEKVYTEELDNFKNHGDVGEIWFGNRASLSIVKWISTKLNLDMENDRIIDIGCGNGMMLVELAKKGFKLLTGIDYSQKAIDLANEVLKENNVTCSNLQVCDILNTDNHGLLTNYFKVAHDKGTYDAISLHPDQPADKRGKYIDNVYNILQSNGYLILTSCNWTKDELLVHFKNKYDFIHELPVESFQFGGKRGNNITQLCNIFGTLRHHWHMQTPRLLLIVSKEQDRKYTLYYYSVCTPEIKISTTENNFSTNSIKEFETY</sequence>
<evidence type="ECO:0000313" key="8">
    <source>
        <dbReference type="Proteomes" id="UP001607302"/>
    </source>
</evidence>
<keyword evidence="8" id="KW-1185">Reference proteome</keyword>